<dbReference type="EMBL" id="JAINDJ010000004">
    <property type="protein sequence ID" value="KAG9448622.1"/>
    <property type="molecule type" value="Genomic_DNA"/>
</dbReference>
<evidence type="ECO:0000313" key="3">
    <source>
        <dbReference type="Proteomes" id="UP000825729"/>
    </source>
</evidence>
<feature type="region of interest" description="Disordered" evidence="1">
    <location>
        <begin position="61"/>
        <end position="124"/>
    </location>
</feature>
<gene>
    <name evidence="2" type="ORF">H6P81_008587</name>
</gene>
<feature type="compositionally biased region" description="Pro residues" evidence="1">
    <location>
        <begin position="67"/>
        <end position="77"/>
    </location>
</feature>
<keyword evidence="3" id="KW-1185">Reference proteome</keyword>
<dbReference type="Proteomes" id="UP000825729">
    <property type="component" value="Unassembled WGS sequence"/>
</dbReference>
<name>A0AAV7ELQ5_ARIFI</name>
<proteinExistence type="predicted"/>
<reference evidence="2 3" key="1">
    <citation type="submission" date="2021-07" db="EMBL/GenBank/DDBJ databases">
        <title>The Aristolochia fimbriata genome: insights into angiosperm evolution, floral development and chemical biosynthesis.</title>
        <authorList>
            <person name="Jiao Y."/>
        </authorList>
    </citation>
    <scope>NUCLEOTIDE SEQUENCE [LARGE SCALE GENOMIC DNA]</scope>
    <source>
        <strain evidence="2">IBCAS-2021</strain>
        <tissue evidence="2">Leaf</tissue>
    </source>
</reference>
<evidence type="ECO:0000313" key="2">
    <source>
        <dbReference type="EMBL" id="KAG9448622.1"/>
    </source>
</evidence>
<dbReference type="AlphaFoldDB" id="A0AAV7ELQ5"/>
<sequence>MSSYGVVASGITWPTQGGWERWAREKVGDRKRVPAQMRKVTWLQAREREGGAAHVRPSLAVHLPHGEPLPSPGPAPTPRSLFFVRGDETEPNGTVSLHSPAPFNDRRRQKGSRLPLTDGVRRVE</sequence>
<organism evidence="2 3">
    <name type="scientific">Aristolochia fimbriata</name>
    <name type="common">White veined hardy Dutchman's pipe vine</name>
    <dbReference type="NCBI Taxonomy" id="158543"/>
    <lineage>
        <taxon>Eukaryota</taxon>
        <taxon>Viridiplantae</taxon>
        <taxon>Streptophyta</taxon>
        <taxon>Embryophyta</taxon>
        <taxon>Tracheophyta</taxon>
        <taxon>Spermatophyta</taxon>
        <taxon>Magnoliopsida</taxon>
        <taxon>Magnoliidae</taxon>
        <taxon>Piperales</taxon>
        <taxon>Aristolochiaceae</taxon>
        <taxon>Aristolochia</taxon>
    </lineage>
</organism>
<evidence type="ECO:0000256" key="1">
    <source>
        <dbReference type="SAM" id="MobiDB-lite"/>
    </source>
</evidence>
<accession>A0AAV7ELQ5</accession>
<protein>
    <submittedName>
        <fullName evidence="2">Uncharacterized protein</fullName>
    </submittedName>
</protein>
<comment type="caution">
    <text evidence="2">The sequence shown here is derived from an EMBL/GenBank/DDBJ whole genome shotgun (WGS) entry which is preliminary data.</text>
</comment>